<evidence type="ECO:0000313" key="4">
    <source>
        <dbReference type="EMBL" id="CAF0881994.1"/>
    </source>
</evidence>
<evidence type="ECO:0000313" key="5">
    <source>
        <dbReference type="Proteomes" id="UP000663852"/>
    </source>
</evidence>
<dbReference type="EMBL" id="CAJNOJ010000029">
    <property type="protein sequence ID" value="CAF0881994.1"/>
    <property type="molecule type" value="Genomic_DNA"/>
</dbReference>
<evidence type="ECO:0000256" key="3">
    <source>
        <dbReference type="ARBA" id="ARBA00022490"/>
    </source>
</evidence>
<organism evidence="4 5">
    <name type="scientific">Adineta ricciae</name>
    <name type="common">Rotifer</name>
    <dbReference type="NCBI Taxonomy" id="249248"/>
    <lineage>
        <taxon>Eukaryota</taxon>
        <taxon>Metazoa</taxon>
        <taxon>Spiralia</taxon>
        <taxon>Gnathifera</taxon>
        <taxon>Rotifera</taxon>
        <taxon>Eurotatoria</taxon>
        <taxon>Bdelloidea</taxon>
        <taxon>Adinetida</taxon>
        <taxon>Adinetidae</taxon>
        <taxon>Adineta</taxon>
    </lineage>
</organism>
<dbReference type="InterPro" id="IPR030045">
    <property type="entry name" value="CTNNAL1"/>
</dbReference>
<comment type="caution">
    <text evidence="4">The sequence shown here is derived from an EMBL/GenBank/DDBJ whole genome shotgun (WGS) entry which is preliminary data.</text>
</comment>
<dbReference type="GO" id="GO:0007155">
    <property type="term" value="P:cell adhesion"/>
    <property type="evidence" value="ECO:0007669"/>
    <property type="project" value="InterPro"/>
</dbReference>
<evidence type="ECO:0000256" key="2">
    <source>
        <dbReference type="ARBA" id="ARBA00008376"/>
    </source>
</evidence>
<dbReference type="GO" id="GO:0005737">
    <property type="term" value="C:cytoplasm"/>
    <property type="evidence" value="ECO:0007669"/>
    <property type="project" value="UniProtKB-SubCell"/>
</dbReference>
<dbReference type="PANTHER" id="PTHR46342:SF1">
    <property type="entry name" value="ALPHA-CATULIN"/>
    <property type="match status" value="1"/>
</dbReference>
<accession>A0A813YBP7</accession>
<dbReference type="AlphaFoldDB" id="A0A813YBP7"/>
<evidence type="ECO:0000256" key="1">
    <source>
        <dbReference type="ARBA" id="ARBA00004496"/>
    </source>
</evidence>
<reference evidence="4" key="1">
    <citation type="submission" date="2021-02" db="EMBL/GenBank/DDBJ databases">
        <authorList>
            <person name="Nowell W R."/>
        </authorList>
    </citation>
    <scope>NUCLEOTIDE SEQUENCE</scope>
</reference>
<dbReference type="Pfam" id="PF01044">
    <property type="entry name" value="Vinculin"/>
    <property type="match status" value="2"/>
</dbReference>
<comment type="subcellular location">
    <subcellularLocation>
        <location evidence="1">Cytoplasm</location>
    </subcellularLocation>
</comment>
<name>A0A813YBP7_ADIRI</name>
<protein>
    <recommendedName>
        <fullName evidence="6">Alpha-catulin</fullName>
    </recommendedName>
</protein>
<dbReference type="Proteomes" id="UP000663852">
    <property type="component" value="Unassembled WGS sequence"/>
</dbReference>
<dbReference type="Gene3D" id="1.20.120.230">
    <property type="entry name" value="Alpha-catenin/vinculin-like"/>
    <property type="match status" value="4"/>
</dbReference>
<dbReference type="InterPro" id="IPR001033">
    <property type="entry name" value="Alpha_catenin"/>
</dbReference>
<dbReference type="SUPFAM" id="SSF47220">
    <property type="entry name" value="alpha-catenin/vinculin-like"/>
    <property type="match status" value="3"/>
</dbReference>
<dbReference type="GO" id="GO:0007266">
    <property type="term" value="P:Rho protein signal transduction"/>
    <property type="evidence" value="ECO:0007669"/>
    <property type="project" value="InterPro"/>
</dbReference>
<evidence type="ECO:0008006" key="6">
    <source>
        <dbReference type="Google" id="ProtNLM"/>
    </source>
</evidence>
<gene>
    <name evidence="4" type="ORF">EDS130_LOCUS8838</name>
</gene>
<dbReference type="GO" id="GO:0051015">
    <property type="term" value="F:actin filament binding"/>
    <property type="evidence" value="ECO:0007669"/>
    <property type="project" value="InterPro"/>
</dbReference>
<dbReference type="PANTHER" id="PTHR46342">
    <property type="entry name" value="ALPHA-CATULIN"/>
    <property type="match status" value="1"/>
</dbReference>
<dbReference type="GO" id="GO:0045296">
    <property type="term" value="F:cadherin binding"/>
    <property type="evidence" value="ECO:0007669"/>
    <property type="project" value="InterPro"/>
</dbReference>
<dbReference type="PRINTS" id="PR00805">
    <property type="entry name" value="ALPHACATENIN"/>
</dbReference>
<dbReference type="InterPro" id="IPR036723">
    <property type="entry name" value="Alpha-catenin/vinculin-like_sf"/>
</dbReference>
<sequence>MASANKASLPKSLEIKTKSIETTLVPLVTQISTLVNFKERPRSSSSAINEKTLQAINRVGDAVHMAVERFVSVGESIANENAEIRSDLIDACQEARLAGDSIKRITCAEYDATGKPICVTDRQCMVQAARGLLSAVTRVLLLADMIVVKQIISIKKKVISTLNRLESVSSFSEFVKLFGVYGSQMVELAHLTGDRQNDLKDERRRSQLSASRTILEKSTMLILTSSKSYLRHIECVHSRQCRDLVYDQVRRALELVGLIVYDSGSTTATLNPTLILQLTKDEINFVKSLRQFEYALEMLNVSVTSSTKEQLEDLCNKAIDNSQDFTDSVYISIEQREKVLDYHKKLQEQLAEIITFITNNNEIGFTIKSDVLPLAIQTIQHIGHDFRKDLEQIAMLRASEFFRTHDETVLLNELKTFSLTSRFDFLQEAIDRFREQAEIAIELSKLLKHISSCDQLQVSSEYHDMLLENLSNMIIASAQSVAVHPTSRVPKENLDVLCRFWEQEINDFSVLVKEIQDYIEGRGEKTVYLSLPRPGKHGTTSKAGFKPTKLDSEEQAKIAKAGLEMKLVTSEMDAEAEKWDEPQNEIAKRAKNMSSMAYSMYLFTRGEGTLRTTQDLFTQAYYFVEEGTRLSAIIHEFIHQIPSKSTRQDMLIQLERIPLMCHQLKLKLKSPVSGKSSTFAKVDTVICEARDLMNAVTRLCTNVFVYQAKYNIVNNRTMPSAKQHSRLPFAPSRWYRTPSTERDDRMEIKSDRTIRSTSLQRPSTYLPAFDHI</sequence>
<proteinExistence type="inferred from homology"/>
<dbReference type="OrthoDB" id="6376697at2759"/>
<keyword evidence="3" id="KW-0963">Cytoplasm</keyword>
<comment type="similarity">
    <text evidence="2">Belongs to the vinculin/alpha-catenin family.</text>
</comment>
<dbReference type="InterPro" id="IPR006077">
    <property type="entry name" value="Vinculin/catenin"/>
</dbReference>